<evidence type="ECO:0000259" key="2">
    <source>
        <dbReference type="Pfam" id="PF07603"/>
    </source>
</evidence>
<dbReference type="EMBL" id="PPSL01000005">
    <property type="protein sequence ID" value="PQJ09568.1"/>
    <property type="molecule type" value="Genomic_DNA"/>
</dbReference>
<dbReference type="OrthoDB" id="9810515at2"/>
<organism evidence="4 5">
    <name type="scientific">Flavipsychrobacter stenotrophus</name>
    <dbReference type="NCBI Taxonomy" id="2077091"/>
    <lineage>
        <taxon>Bacteria</taxon>
        <taxon>Pseudomonadati</taxon>
        <taxon>Bacteroidota</taxon>
        <taxon>Chitinophagia</taxon>
        <taxon>Chitinophagales</taxon>
        <taxon>Chitinophagaceae</taxon>
        <taxon>Flavipsychrobacter</taxon>
    </lineage>
</organism>
<evidence type="ECO:0000259" key="3">
    <source>
        <dbReference type="Pfam" id="PF13472"/>
    </source>
</evidence>
<accession>A0A2S7SS73</accession>
<feature type="domain" description="Lcl C-terminal" evidence="2">
    <location>
        <begin position="501"/>
        <end position="612"/>
    </location>
</feature>
<feature type="domain" description="SGNH hydrolase-type esterase" evidence="3">
    <location>
        <begin position="259"/>
        <end position="434"/>
    </location>
</feature>
<keyword evidence="1" id="KW-0812">Transmembrane</keyword>
<dbReference type="RefSeq" id="WP_105040338.1">
    <property type="nucleotide sequence ID" value="NZ_PPSL01000005.1"/>
</dbReference>
<dbReference type="Proteomes" id="UP000239872">
    <property type="component" value="Unassembled WGS sequence"/>
</dbReference>
<dbReference type="Gene3D" id="3.40.50.1110">
    <property type="entry name" value="SGNH hydrolase"/>
    <property type="match status" value="1"/>
</dbReference>
<reference evidence="4 5" key="1">
    <citation type="submission" date="2018-01" db="EMBL/GenBank/DDBJ databases">
        <title>A novel member of the phylum Bacteroidetes isolated from glacier ice.</title>
        <authorList>
            <person name="Liu Q."/>
            <person name="Xin Y.-H."/>
        </authorList>
    </citation>
    <scope>NUCLEOTIDE SEQUENCE [LARGE SCALE GENOMIC DNA]</scope>
    <source>
        <strain evidence="4 5">RB1R16</strain>
    </source>
</reference>
<evidence type="ECO:0000256" key="1">
    <source>
        <dbReference type="SAM" id="Phobius"/>
    </source>
</evidence>
<protein>
    <submittedName>
        <fullName evidence="4">Uncharacterized protein</fullName>
    </submittedName>
</protein>
<comment type="caution">
    <text evidence="4">The sequence shown here is derived from an EMBL/GenBank/DDBJ whole genome shotgun (WGS) entry which is preliminary data.</text>
</comment>
<dbReference type="Pfam" id="PF07603">
    <property type="entry name" value="Lcl_C"/>
    <property type="match status" value="1"/>
</dbReference>
<dbReference type="Gene3D" id="2.60.120.1360">
    <property type="match status" value="1"/>
</dbReference>
<sequence length="633" mass="69994">MNYNKNVVVFTLVFTIILLGYSVLISIYPAYSFGLDNLSIVADVVRVKSVDSSAIQQKQDSVNKIATTAVADAPTGPKDIKKYLLSKTITSFSTDNTVAALPQTMRKLYALKQSKKGKVRIAWFGDSFIEGDQLTKTFRKQMQQFFGGYGVGFVPVTSVTVDGFRTTVSQKWTGDWIEENFKNKELTRPLFLSGRLYYTGNGSVTIKDHTLDKDSTQRLEKSLICGAGSAAITVNGQGRQFAAPKRLNRLMLDSSTNHSITLGVQNNQLPVYGISLEPQNGVVVDNFSFRGISGEELGKLDTSFIRAVQEQNPYDLVVLEYGVNVLYRPDNTDFAWHKRNMMKVLQKLRAAFPNTEFLIVSTSDRGFRYGEEARSAVGIDNLVRTQAEMAFDNGMAFYNMFASMGGAGTIVRWADSVPTLAGHDYVHPNGRGAEILGNLFFTSFMNDYEKANNPAAPKAQPQPATTPTVAPVAQPTVGTVAEKAIAKPALNHYTKTNYGSIIDKRTGIEWMVAEDKDYTWDEARQWAANLTSGGGHWALPTINQIITLYDTTSTAGQGFVYTDGKNYPAKINSVFSKIGHGSWVWSAQEVDSVKAYTVNLNLNRRIKSLKNKASYPIRVFAVKKTDPLKTDPQ</sequence>
<proteinExistence type="predicted"/>
<keyword evidence="1" id="KW-0472">Membrane</keyword>
<feature type="transmembrane region" description="Helical" evidence="1">
    <location>
        <begin position="7"/>
        <end position="31"/>
    </location>
</feature>
<dbReference type="InterPro" id="IPR011460">
    <property type="entry name" value="Lcl_C"/>
</dbReference>
<keyword evidence="5" id="KW-1185">Reference proteome</keyword>
<dbReference type="InterPro" id="IPR036514">
    <property type="entry name" value="SGNH_hydro_sf"/>
</dbReference>
<dbReference type="Pfam" id="PF13472">
    <property type="entry name" value="Lipase_GDSL_2"/>
    <property type="match status" value="1"/>
</dbReference>
<keyword evidence="1" id="KW-1133">Transmembrane helix</keyword>
<dbReference type="InterPro" id="IPR013830">
    <property type="entry name" value="SGNH_hydro"/>
</dbReference>
<dbReference type="GO" id="GO:0016788">
    <property type="term" value="F:hydrolase activity, acting on ester bonds"/>
    <property type="evidence" value="ECO:0007669"/>
    <property type="project" value="UniProtKB-ARBA"/>
</dbReference>
<dbReference type="AlphaFoldDB" id="A0A2S7SS73"/>
<gene>
    <name evidence="4" type="ORF">CJD36_016640</name>
</gene>
<evidence type="ECO:0000313" key="5">
    <source>
        <dbReference type="Proteomes" id="UP000239872"/>
    </source>
</evidence>
<name>A0A2S7SS73_9BACT</name>
<dbReference type="SUPFAM" id="SSF52266">
    <property type="entry name" value="SGNH hydrolase"/>
    <property type="match status" value="1"/>
</dbReference>
<evidence type="ECO:0000313" key="4">
    <source>
        <dbReference type="EMBL" id="PQJ09568.1"/>
    </source>
</evidence>